<comment type="catalytic activity">
    <reaction evidence="7">
        <text>Strict requirement for an Asp residue at P1, with 316-Asp being essential for proteolytic activity and has a preferred cleavage sequence of Val-Asp-Val-Ala-Asp-|-.</text>
        <dbReference type="EC" id="3.4.22.55"/>
    </reaction>
</comment>
<reference evidence="16" key="2">
    <citation type="journal article" date="2008" name="Genome Biol.">
        <title>Improved genome assembly and evidence-based global gene model set for the chordate Ciona intestinalis: new insight into intron and operon populations.</title>
        <authorList>
            <person name="Satou Y."/>
            <person name="Mineta K."/>
            <person name="Ogasawara M."/>
            <person name="Sasakura Y."/>
            <person name="Shoguchi E."/>
            <person name="Ueno K."/>
            <person name="Yamada L."/>
            <person name="Matsumoto J."/>
            <person name="Wasserscheid J."/>
            <person name="Dewar K."/>
            <person name="Wiley G.B."/>
            <person name="Macmil S.L."/>
            <person name="Roe B.A."/>
            <person name="Zeller R.W."/>
            <person name="Hastings K.E."/>
            <person name="Lemaire P."/>
            <person name="Lindquist E."/>
            <person name="Endo T."/>
            <person name="Hotta K."/>
            <person name="Inaba K."/>
        </authorList>
    </citation>
    <scope>NUCLEOTIDE SEQUENCE [LARGE SCALE GENOMIC DNA]</scope>
    <source>
        <strain evidence="16">wild type</strain>
    </source>
</reference>
<evidence type="ECO:0000313" key="16">
    <source>
        <dbReference type="Ensembl" id="ENSCINP00000002956.3"/>
    </source>
</evidence>
<feature type="active site" evidence="11">
    <location>
        <position position="292"/>
    </location>
</feature>
<dbReference type="OMA" id="AQHAHEM"/>
<dbReference type="Gene3D" id="1.10.533.10">
    <property type="entry name" value="Death Domain, Fas"/>
    <property type="match status" value="1"/>
</dbReference>
<dbReference type="Gene3D" id="3.40.50.1460">
    <property type="match status" value="1"/>
</dbReference>
<dbReference type="InterPro" id="IPR011029">
    <property type="entry name" value="DEATH-like_dom_sf"/>
</dbReference>
<evidence type="ECO:0000259" key="13">
    <source>
        <dbReference type="PROSITE" id="PS50207"/>
    </source>
</evidence>
<feature type="active site" evidence="11">
    <location>
        <position position="249"/>
    </location>
</feature>
<dbReference type="PRINTS" id="PR00376">
    <property type="entry name" value="IL1BCENZYME"/>
</dbReference>
<evidence type="ECO:0000256" key="7">
    <source>
        <dbReference type="ARBA" id="ARBA00051445"/>
    </source>
</evidence>
<dbReference type="GO" id="GO:0005737">
    <property type="term" value="C:cytoplasm"/>
    <property type="evidence" value="ECO:0000318"/>
    <property type="project" value="GO_Central"/>
</dbReference>
<evidence type="ECO:0000256" key="2">
    <source>
        <dbReference type="ARBA" id="ARBA00022670"/>
    </source>
</evidence>
<organism evidence="16 17">
    <name type="scientific">Ciona intestinalis</name>
    <name type="common">Transparent sea squirt</name>
    <name type="synonym">Ascidia intestinalis</name>
    <dbReference type="NCBI Taxonomy" id="7719"/>
    <lineage>
        <taxon>Eukaryota</taxon>
        <taxon>Metazoa</taxon>
        <taxon>Chordata</taxon>
        <taxon>Tunicata</taxon>
        <taxon>Ascidiacea</taxon>
        <taxon>Phlebobranchia</taxon>
        <taxon>Cionidae</taxon>
        <taxon>Ciona</taxon>
    </lineage>
</organism>
<dbReference type="InterPro" id="IPR016129">
    <property type="entry name" value="Caspase_his_AS"/>
</dbReference>
<dbReference type="GO" id="GO:0004197">
    <property type="term" value="F:cysteine-type endopeptidase activity"/>
    <property type="evidence" value="ECO:0000318"/>
    <property type="project" value="GO_Central"/>
</dbReference>
<evidence type="ECO:0000256" key="3">
    <source>
        <dbReference type="ARBA" id="ARBA00022703"/>
    </source>
</evidence>
<feature type="domain" description="CARD" evidence="15">
    <location>
        <begin position="2"/>
        <end position="91"/>
    </location>
</feature>
<dbReference type="CDD" id="cd00032">
    <property type="entry name" value="CASc"/>
    <property type="match status" value="1"/>
</dbReference>
<evidence type="ECO:0000256" key="1">
    <source>
        <dbReference type="ARBA" id="ARBA00010134"/>
    </source>
</evidence>
<dbReference type="Proteomes" id="UP000008144">
    <property type="component" value="Chromosome 4"/>
</dbReference>
<keyword evidence="4" id="KW-0378">Hydrolase</keyword>
<dbReference type="FunFam" id="3.40.50.1460:FF:000009">
    <property type="entry name" value="Caspase 2"/>
    <property type="match status" value="1"/>
</dbReference>
<reference evidence="16" key="3">
    <citation type="submission" date="2025-08" db="UniProtKB">
        <authorList>
            <consortium name="Ensembl"/>
        </authorList>
    </citation>
    <scope>IDENTIFICATION</scope>
</reference>
<dbReference type="Pfam" id="PF00656">
    <property type="entry name" value="Peptidase_C14"/>
    <property type="match status" value="1"/>
</dbReference>
<dbReference type="InterPro" id="IPR001309">
    <property type="entry name" value="Pept_C14_p20"/>
</dbReference>
<dbReference type="Ensembl" id="ENSCINT00000002956.3">
    <property type="protein sequence ID" value="ENSCINP00000002956.3"/>
    <property type="gene ID" value="ENSCING00000013557.2"/>
</dbReference>
<evidence type="ECO:0000259" key="14">
    <source>
        <dbReference type="PROSITE" id="PS50208"/>
    </source>
</evidence>
<comment type="similarity">
    <text evidence="1 12">Belongs to the peptidase C14A family.</text>
</comment>
<dbReference type="Pfam" id="PF00619">
    <property type="entry name" value="CARD"/>
    <property type="match status" value="1"/>
</dbReference>
<evidence type="ECO:0000256" key="10">
    <source>
        <dbReference type="ARBA" id="ARBA00076240"/>
    </source>
</evidence>
<sequence>AMKKRHRNTLIKNRVKLAKCLHLDEVLQYLVQCGILTDVTVERITSKPTRFSQNVAFLTCLPTRGPRAYGTFLEALRISSQEHLVDILEKVDISNAIPNNKPITPTTLHATITSNVHGEFVCARRQPMEIGKCEDKNDAKDGHNRLRVQNSTVAFFNETYNSGYKMTTKSRGYALIVCIGRFNAGVRLPDRQGTDADKKNLLAIFEQINYKTILVENCNKFEMERRVKQFAQMEEHRKCDSCAVAILSHGSKTDIYASDGRSIPIESLIKMFDNVNCPPLRNKPKIFFIQCCRGNNMDQGIDATDGPPTLNSETSDSYNSTTHNITTDVDIISTASKRLPTSSDMIIGYATLQGNAALRNTRHGSWYIQVLVKKIAQHAHEMDLLEILTLVNSAIKSKEGHSTDFDSQGVKEMSEFHSTLCKKLFFYPGIVQTEKE</sequence>
<evidence type="ECO:0000256" key="4">
    <source>
        <dbReference type="ARBA" id="ARBA00022801"/>
    </source>
</evidence>
<dbReference type="GO" id="GO:0006508">
    <property type="term" value="P:proteolysis"/>
    <property type="evidence" value="ECO:0007669"/>
    <property type="project" value="UniProtKB-KW"/>
</dbReference>
<dbReference type="InterPro" id="IPR035702">
    <property type="entry name" value="CASP2_CARD"/>
</dbReference>
<dbReference type="PROSITE" id="PS50207">
    <property type="entry name" value="CASPASE_P10"/>
    <property type="match status" value="1"/>
</dbReference>
<dbReference type="HOGENOM" id="CLU_036904_5_2_1"/>
<dbReference type="GO" id="GO:0006915">
    <property type="term" value="P:apoptotic process"/>
    <property type="evidence" value="ECO:0000318"/>
    <property type="project" value="GO_Central"/>
</dbReference>
<evidence type="ECO:0000259" key="15">
    <source>
        <dbReference type="PROSITE" id="PS50209"/>
    </source>
</evidence>
<dbReference type="EMBL" id="EAAA01001963">
    <property type="status" value="NOT_ANNOTATED_CDS"/>
    <property type="molecule type" value="Genomic_DNA"/>
</dbReference>
<dbReference type="PROSITE" id="PS01121">
    <property type="entry name" value="CASPASE_HIS"/>
    <property type="match status" value="1"/>
</dbReference>
<dbReference type="GO" id="GO:0043525">
    <property type="term" value="P:positive regulation of neuron apoptotic process"/>
    <property type="evidence" value="ECO:0000318"/>
    <property type="project" value="GO_Central"/>
</dbReference>
<evidence type="ECO:0000256" key="8">
    <source>
        <dbReference type="ARBA" id="ARBA00066475"/>
    </source>
</evidence>
<dbReference type="InterPro" id="IPR001315">
    <property type="entry name" value="CARD"/>
</dbReference>
<proteinExistence type="inferred from homology"/>
<dbReference type="EC" id="3.4.22.55" evidence="8"/>
<dbReference type="AlphaFoldDB" id="F6SW20"/>
<dbReference type="PROSITE" id="PS50209">
    <property type="entry name" value="CARD"/>
    <property type="match status" value="1"/>
</dbReference>
<dbReference type="InterPro" id="IPR002398">
    <property type="entry name" value="Pept_C14"/>
</dbReference>
<dbReference type="InterPro" id="IPR002138">
    <property type="entry name" value="Pept_C14_p10"/>
</dbReference>
<keyword evidence="3" id="KW-0053">Apoptosis</keyword>
<evidence type="ECO:0000256" key="6">
    <source>
        <dbReference type="ARBA" id="ARBA00023145"/>
    </source>
</evidence>
<keyword evidence="2" id="KW-0645">Protease</keyword>
<feature type="domain" description="Caspase family p20" evidence="14">
    <location>
        <begin position="170"/>
        <end position="296"/>
    </location>
</feature>
<dbReference type="GeneTree" id="ENSGT00940000156657"/>
<feature type="domain" description="Caspase family p10" evidence="13">
    <location>
        <begin position="335"/>
        <end position="428"/>
    </location>
</feature>
<dbReference type="PANTHER" id="PTHR47901:SF7">
    <property type="entry name" value="CASPASE 2"/>
    <property type="match status" value="1"/>
</dbReference>
<dbReference type="InterPro" id="IPR015917">
    <property type="entry name" value="Pept_C14A"/>
</dbReference>
<protein>
    <recommendedName>
        <fullName evidence="9">Caspase-2</fullName>
        <ecNumber evidence="8">3.4.22.55</ecNumber>
    </recommendedName>
    <alternativeName>
        <fullName evidence="10">Protease ICH-1</fullName>
    </alternativeName>
</protein>
<dbReference type="PANTHER" id="PTHR47901">
    <property type="entry name" value="CASPASE RECRUITMENT DOMAIN-CONTAINING PROTEIN 18"/>
    <property type="match status" value="1"/>
</dbReference>
<keyword evidence="17" id="KW-1185">Reference proteome</keyword>
<keyword evidence="6" id="KW-0865">Zymogen</keyword>
<dbReference type="Gene3D" id="3.30.70.1470">
    <property type="entry name" value="Caspase-like"/>
    <property type="match status" value="1"/>
</dbReference>
<keyword evidence="5" id="KW-0788">Thiol protease</keyword>
<accession>F6SW20</accession>
<dbReference type="CDD" id="cd08332">
    <property type="entry name" value="CARD_CASP2"/>
    <property type="match status" value="1"/>
</dbReference>
<reference evidence="16" key="4">
    <citation type="submission" date="2025-09" db="UniProtKB">
        <authorList>
            <consortium name="Ensembl"/>
        </authorList>
    </citation>
    <scope>IDENTIFICATION</scope>
</reference>
<dbReference type="InterPro" id="IPR011600">
    <property type="entry name" value="Pept_C14_caspase"/>
</dbReference>
<dbReference type="SMART" id="SM00115">
    <property type="entry name" value="CASc"/>
    <property type="match status" value="1"/>
</dbReference>
<dbReference type="STRING" id="7719.ENSCINP00000002956"/>
<dbReference type="PIRSF" id="PIRSF038001">
    <property type="entry name" value="Caspase_ICE"/>
    <property type="match status" value="1"/>
</dbReference>
<evidence type="ECO:0000256" key="12">
    <source>
        <dbReference type="RuleBase" id="RU003971"/>
    </source>
</evidence>
<dbReference type="InterPro" id="IPR029030">
    <property type="entry name" value="Caspase-like_dom_sf"/>
</dbReference>
<reference evidence="17" key="1">
    <citation type="journal article" date="2002" name="Science">
        <title>The draft genome of Ciona intestinalis: insights into chordate and vertebrate origins.</title>
        <authorList>
            <person name="Dehal P."/>
            <person name="Satou Y."/>
            <person name="Campbell R.K."/>
            <person name="Chapman J."/>
            <person name="Degnan B."/>
            <person name="De Tomaso A."/>
            <person name="Davidson B."/>
            <person name="Di Gregorio A."/>
            <person name="Gelpke M."/>
            <person name="Goodstein D.M."/>
            <person name="Harafuji N."/>
            <person name="Hastings K.E."/>
            <person name="Ho I."/>
            <person name="Hotta K."/>
            <person name="Huang W."/>
            <person name="Kawashima T."/>
            <person name="Lemaire P."/>
            <person name="Martinez D."/>
            <person name="Meinertzhagen I.A."/>
            <person name="Necula S."/>
            <person name="Nonaka M."/>
            <person name="Putnam N."/>
            <person name="Rash S."/>
            <person name="Saiga H."/>
            <person name="Satake M."/>
            <person name="Terry A."/>
            <person name="Yamada L."/>
            <person name="Wang H.G."/>
            <person name="Awazu S."/>
            <person name="Azumi K."/>
            <person name="Boore J."/>
            <person name="Branno M."/>
            <person name="Chin-Bow S."/>
            <person name="DeSantis R."/>
            <person name="Doyle S."/>
            <person name="Francino P."/>
            <person name="Keys D.N."/>
            <person name="Haga S."/>
            <person name="Hayashi H."/>
            <person name="Hino K."/>
            <person name="Imai K.S."/>
            <person name="Inaba K."/>
            <person name="Kano S."/>
            <person name="Kobayashi K."/>
            <person name="Kobayashi M."/>
            <person name="Lee B.I."/>
            <person name="Makabe K.W."/>
            <person name="Manohar C."/>
            <person name="Matassi G."/>
            <person name="Medina M."/>
            <person name="Mochizuki Y."/>
            <person name="Mount S."/>
            <person name="Morishita T."/>
            <person name="Miura S."/>
            <person name="Nakayama A."/>
            <person name="Nishizaka S."/>
            <person name="Nomoto H."/>
            <person name="Ohta F."/>
            <person name="Oishi K."/>
            <person name="Rigoutsos I."/>
            <person name="Sano M."/>
            <person name="Sasaki A."/>
            <person name="Sasakura Y."/>
            <person name="Shoguchi E."/>
            <person name="Shin-i T."/>
            <person name="Spagnuolo A."/>
            <person name="Stainier D."/>
            <person name="Suzuki M.M."/>
            <person name="Tassy O."/>
            <person name="Takatori N."/>
            <person name="Tokuoka M."/>
            <person name="Yagi K."/>
            <person name="Yoshizaki F."/>
            <person name="Wada S."/>
            <person name="Zhang C."/>
            <person name="Hyatt P.D."/>
            <person name="Larimer F."/>
            <person name="Detter C."/>
            <person name="Doggett N."/>
            <person name="Glavina T."/>
            <person name="Hawkins T."/>
            <person name="Richardson P."/>
            <person name="Lucas S."/>
            <person name="Kohara Y."/>
            <person name="Levine M."/>
            <person name="Satoh N."/>
            <person name="Rokhsar D.S."/>
        </authorList>
    </citation>
    <scope>NUCLEOTIDE SEQUENCE [LARGE SCALE GENOMIC DNA]</scope>
</reference>
<dbReference type="SUPFAM" id="SSF47986">
    <property type="entry name" value="DEATH domain"/>
    <property type="match status" value="1"/>
</dbReference>
<dbReference type="FunCoup" id="F6SW20">
    <property type="interactions" value="51"/>
</dbReference>
<name>F6SW20_CIOIN</name>
<evidence type="ECO:0000313" key="17">
    <source>
        <dbReference type="Proteomes" id="UP000008144"/>
    </source>
</evidence>
<dbReference type="InParanoid" id="F6SW20"/>
<dbReference type="SUPFAM" id="SSF52129">
    <property type="entry name" value="Caspase-like"/>
    <property type="match status" value="1"/>
</dbReference>
<evidence type="ECO:0000256" key="5">
    <source>
        <dbReference type="ARBA" id="ARBA00022807"/>
    </source>
</evidence>
<evidence type="ECO:0000256" key="11">
    <source>
        <dbReference type="PIRSR" id="PIRSR038001-1"/>
    </source>
</evidence>
<evidence type="ECO:0000256" key="9">
    <source>
        <dbReference type="ARBA" id="ARBA00068180"/>
    </source>
</evidence>
<dbReference type="FunFam" id="3.30.70.1470:FF:000001">
    <property type="entry name" value="Putative caspase-2"/>
    <property type="match status" value="1"/>
</dbReference>
<dbReference type="FunFam" id="1.10.533.10:FF:000024">
    <property type="entry name" value="caspase-2 isoform X1"/>
    <property type="match status" value="1"/>
</dbReference>
<dbReference type="PROSITE" id="PS50208">
    <property type="entry name" value="CASPASE_P20"/>
    <property type="match status" value="1"/>
</dbReference>
<dbReference type="SMART" id="SM00114">
    <property type="entry name" value="CARD"/>
    <property type="match status" value="1"/>
</dbReference>